<keyword evidence="4 8" id="KW-0375">Hydrogen ion transport</keyword>
<evidence type="ECO:0000256" key="2">
    <source>
        <dbReference type="ARBA" id="ARBA00007046"/>
    </source>
</evidence>
<reference evidence="9" key="1">
    <citation type="journal article" date="2017" name="J. Phycol.">
        <title>Analysis of chloroplast genomes and a supermatrix inform reclassification of the Rhodomelaceae (Rhodophyta).</title>
        <authorList>
            <person name="Diaz-Tapia P."/>
            <person name="Maggs C.A."/>
            <person name="West J.A."/>
            <person name="Verbruggen H."/>
        </authorList>
    </citation>
    <scope>NUCLEOTIDE SEQUENCE</scope>
    <source>
        <strain evidence="9">PD949</strain>
    </source>
</reference>
<keyword evidence="8" id="KW-0793">Thylakoid</keyword>
<comment type="subcellular location">
    <subcellularLocation>
        <location evidence="1">Membrane</location>
    </subcellularLocation>
    <subcellularLocation>
        <location evidence="8">Plastid</location>
        <location evidence="8">Chloroplast thylakoid membrane</location>
        <topology evidence="8">Peripheral membrane protein</topology>
    </subcellularLocation>
</comment>
<dbReference type="RefSeq" id="YP_009396799.1">
    <property type="nucleotide sequence ID" value="NC_035284.1"/>
</dbReference>
<comment type="function">
    <text evidence="8">This protein is part of the stalk that links CF(0) to CF(1). It either transmits conformational changes from CF(0) to CF(1) or is implicated in proton conduction.</text>
</comment>
<evidence type="ECO:0000256" key="7">
    <source>
        <dbReference type="ARBA" id="ARBA00023310"/>
    </source>
</evidence>
<dbReference type="GO" id="GO:0045259">
    <property type="term" value="C:proton-transporting ATP synthase complex"/>
    <property type="evidence" value="ECO:0007669"/>
    <property type="project" value="UniProtKB-KW"/>
</dbReference>
<keyword evidence="8" id="KW-0139">CF(1)</keyword>
<dbReference type="SUPFAM" id="SSF47928">
    <property type="entry name" value="N-terminal domain of the delta subunit of the F1F0-ATP synthase"/>
    <property type="match status" value="1"/>
</dbReference>
<dbReference type="InterPro" id="IPR026015">
    <property type="entry name" value="ATP_synth_OSCP/delta_N_sf"/>
</dbReference>
<evidence type="ECO:0000256" key="6">
    <source>
        <dbReference type="ARBA" id="ARBA00023136"/>
    </source>
</evidence>
<evidence type="ECO:0000313" key="9">
    <source>
        <dbReference type="EMBL" id="ARW65985.1"/>
    </source>
</evidence>
<dbReference type="Pfam" id="PF00213">
    <property type="entry name" value="OSCP"/>
    <property type="match status" value="1"/>
</dbReference>
<dbReference type="HAMAP" id="MF_01416">
    <property type="entry name" value="ATP_synth_delta_bact"/>
    <property type="match status" value="1"/>
</dbReference>
<dbReference type="InterPro" id="IPR000711">
    <property type="entry name" value="ATPase_OSCP/dsu"/>
</dbReference>
<protein>
    <recommendedName>
        <fullName evidence="8">ATP synthase subunit delta, chloroplastic</fullName>
    </recommendedName>
    <alternativeName>
        <fullName evidence="8">ATP synthase F(1) sector subunit delta</fullName>
    </alternativeName>
    <alternativeName>
        <fullName evidence="8">F-type ATPase subunit delta</fullName>
    </alternativeName>
</protein>
<keyword evidence="5 8" id="KW-0406">Ion transport</keyword>
<dbReference type="Gene3D" id="1.10.520.20">
    <property type="entry name" value="N-terminal domain of the delta subunit of the F1F0-ATP synthase"/>
    <property type="match status" value="1"/>
</dbReference>
<keyword evidence="9" id="KW-0150">Chloroplast</keyword>
<dbReference type="EMBL" id="MF101440">
    <property type="protein sequence ID" value="ARW65985.1"/>
    <property type="molecule type" value="Genomic_DNA"/>
</dbReference>
<evidence type="ECO:0000256" key="3">
    <source>
        <dbReference type="ARBA" id="ARBA00022448"/>
    </source>
</evidence>
<evidence type="ECO:0000256" key="8">
    <source>
        <dbReference type="HAMAP-Rule" id="MF_01416"/>
    </source>
</evidence>
<dbReference type="GO" id="GO:0009535">
    <property type="term" value="C:chloroplast thylakoid membrane"/>
    <property type="evidence" value="ECO:0007669"/>
    <property type="project" value="UniProtKB-SubCell"/>
</dbReference>
<dbReference type="GeneID" id="33359058"/>
<comment type="subunit">
    <text evidence="8">F-type ATPases have 2 components, F(1) - the catalytic core - and F(0) - the membrane proton channel. F(1) has five subunits: alpha(3), beta(3), gamma(1), delta(1), epsilon(1). CF(0) has four main subunits: a(1), b(1), b'(1) and c(10-14). The alpha and beta chains form an alternating ring which encloses part of the gamma chain. F(1) is attached to F(0) by a central stalk formed by the gamma and epsilon chains, while a peripheral stalk is formed by the delta, b and b' chains.</text>
</comment>
<keyword evidence="7 8" id="KW-0066">ATP synthesis</keyword>
<keyword evidence="3 8" id="KW-0813">Transport</keyword>
<gene>
    <name evidence="8 9" type="primary">atpD</name>
</gene>
<evidence type="ECO:0000256" key="5">
    <source>
        <dbReference type="ARBA" id="ARBA00023065"/>
    </source>
</evidence>
<dbReference type="AlphaFoldDB" id="A0A1Z1MJI8"/>
<organism evidence="9">
    <name type="scientific">Ophidocladus simpliciusculus</name>
    <dbReference type="NCBI Taxonomy" id="1261574"/>
    <lineage>
        <taxon>Eukaryota</taxon>
        <taxon>Rhodophyta</taxon>
        <taxon>Florideophyceae</taxon>
        <taxon>Rhodymeniophycidae</taxon>
        <taxon>Ceramiales</taxon>
        <taxon>Rhodomelaceae</taxon>
        <taxon>Herposiphonieae</taxon>
        <taxon>Ophidocladus</taxon>
    </lineage>
</organism>
<proteinExistence type="inferred from homology"/>
<evidence type="ECO:0000256" key="1">
    <source>
        <dbReference type="ARBA" id="ARBA00004370"/>
    </source>
</evidence>
<keyword evidence="9" id="KW-0934">Plastid</keyword>
<dbReference type="GO" id="GO:0046933">
    <property type="term" value="F:proton-transporting ATP synthase activity, rotational mechanism"/>
    <property type="evidence" value="ECO:0007669"/>
    <property type="project" value="UniProtKB-UniRule"/>
</dbReference>
<geneLocation type="chloroplast" evidence="9"/>
<dbReference type="PRINTS" id="PR00125">
    <property type="entry name" value="ATPASEDELTA"/>
</dbReference>
<dbReference type="PANTHER" id="PTHR11910">
    <property type="entry name" value="ATP SYNTHASE DELTA CHAIN"/>
    <property type="match status" value="1"/>
</dbReference>
<comment type="similarity">
    <text evidence="2 8">Belongs to the ATPase delta chain family.</text>
</comment>
<dbReference type="NCBIfam" id="TIGR01145">
    <property type="entry name" value="ATP_synt_delta"/>
    <property type="match status" value="1"/>
</dbReference>
<evidence type="ECO:0000256" key="4">
    <source>
        <dbReference type="ARBA" id="ARBA00022781"/>
    </source>
</evidence>
<sequence length="184" mass="20647">MSNQSLKAKIALPYAEALLNIGQNANILSEMSENLLSISNLLSESKDLQEFLSNPLITTSLKKDVLRNLFDNKLNRFILNFLFILVDRHRISFLSTIIDKYLELTNKLESIIIVELSSAVDLSEIQQNNLIDKIKLMTQSSKVRLLLSKKPELIGGFIVKIGSKVIDASLAGKLQKISLYLNSN</sequence>
<accession>A0A1Z1MJI8</accession>
<name>A0A1Z1MJI8_9FLOR</name>
<comment type="function">
    <text evidence="8">F(1)F(0) ATP synthase produces ATP from ADP in the presence of a proton or sodium gradient. F-type ATPases consist of two structural domains, F(1) containing the extramembraneous catalytic core and F(0) containing the membrane proton channel, linked together by a central stalk and a peripheral stalk. During catalysis, ATP synthesis in the catalytic domain of F(1) is coupled via a rotary mechanism of the central stalk subunits to proton translocation.</text>
</comment>
<keyword evidence="6 8" id="KW-0472">Membrane</keyword>